<comment type="caution">
    <text evidence="2">The sequence shown here is derived from an EMBL/GenBank/DDBJ whole genome shotgun (WGS) entry which is preliminary data.</text>
</comment>
<comment type="similarity">
    <text evidence="1">Belongs to the UPF0340 family.</text>
</comment>
<accession>S0L4H0</accession>
<proteinExistence type="inferred from homology"/>
<dbReference type="InterPro" id="IPR028345">
    <property type="entry name" value="Antibiotic_NAT-like"/>
</dbReference>
<dbReference type="RefSeq" id="WP_016185904.1">
    <property type="nucleotide sequence ID" value="NZ_ASWO01000005.1"/>
</dbReference>
<dbReference type="InterPro" id="IPR006340">
    <property type="entry name" value="DUF436"/>
</dbReference>
<reference evidence="2 3" key="1">
    <citation type="submission" date="2013-03" db="EMBL/GenBank/DDBJ databases">
        <title>The Genome Sequence of Enterococcus sulfureus ATCC_49903 (PacBio/Illumina hybrid assembly).</title>
        <authorList>
            <consortium name="The Broad Institute Genomics Platform"/>
            <consortium name="The Broad Institute Genome Sequencing Center for Infectious Disease"/>
            <person name="Earl A."/>
            <person name="Russ C."/>
            <person name="Gilmore M."/>
            <person name="Surin D."/>
            <person name="Walker B."/>
            <person name="Young S."/>
            <person name="Zeng Q."/>
            <person name="Gargeya S."/>
            <person name="Fitzgerald M."/>
            <person name="Haas B."/>
            <person name="Abouelleil A."/>
            <person name="Allen A.W."/>
            <person name="Alvarado L."/>
            <person name="Arachchi H.M."/>
            <person name="Berlin A.M."/>
            <person name="Chapman S.B."/>
            <person name="Gainer-Dewar J."/>
            <person name="Goldberg J."/>
            <person name="Griggs A."/>
            <person name="Gujja S."/>
            <person name="Hansen M."/>
            <person name="Howarth C."/>
            <person name="Imamovic A."/>
            <person name="Ireland A."/>
            <person name="Larimer J."/>
            <person name="McCowan C."/>
            <person name="Murphy C."/>
            <person name="Pearson M."/>
            <person name="Poon T.W."/>
            <person name="Priest M."/>
            <person name="Roberts A."/>
            <person name="Saif S."/>
            <person name="Shea T."/>
            <person name="Sisk P."/>
            <person name="Sykes S."/>
            <person name="Wortman J."/>
            <person name="Nusbaum C."/>
            <person name="Birren B."/>
        </authorList>
    </citation>
    <scope>NUCLEOTIDE SEQUENCE [LARGE SCALE GENOMIC DNA]</scope>
    <source>
        <strain evidence="2 3">ATCC 49903</strain>
    </source>
</reference>
<dbReference type="EMBL" id="ASWO01000005">
    <property type="protein sequence ID" value="EOT83502.1"/>
    <property type="molecule type" value="Genomic_DNA"/>
</dbReference>
<dbReference type="STRING" id="1140003.OMY_01457"/>
<gene>
    <name evidence="2" type="ORF">I573_01223</name>
</gene>
<keyword evidence="3" id="KW-1185">Reference proteome</keyword>
<dbReference type="Pfam" id="PF04260">
    <property type="entry name" value="DUF436"/>
    <property type="match status" value="1"/>
</dbReference>
<dbReference type="OrthoDB" id="9803187at2"/>
<evidence type="ECO:0000313" key="2">
    <source>
        <dbReference type="EMBL" id="EOT83502.1"/>
    </source>
</evidence>
<sequence length="180" mass="19212">MEKIQIQTQMTALIEEVLTAATLKSGQLFVLGCSTSEVTGGIIGKHSSKEVGEWIIEAVLAVLKPKGIFLAVQGCEHLNRALVVEEEYAEAHELSIVSVIPQLHAGGACSVAAFEQFTHPVEVEHVIAKAGVDIGDTAIGMQVKHVQVPYRPQVKTIGAAHVTALTSRPKYIGGPRAHYA</sequence>
<dbReference type="PIRSF" id="PIRSF007510">
    <property type="entry name" value="UCP007510"/>
    <property type="match status" value="1"/>
</dbReference>
<dbReference type="NCBIfam" id="TIGR01440">
    <property type="entry name" value="TIGR01440 family protein"/>
    <property type="match status" value="1"/>
</dbReference>
<dbReference type="eggNOG" id="COG4475">
    <property type="taxonomic scope" value="Bacteria"/>
</dbReference>
<protein>
    <recommendedName>
        <fullName evidence="1">UPF0340 protein I573_01223</fullName>
    </recommendedName>
</protein>
<evidence type="ECO:0000256" key="1">
    <source>
        <dbReference type="HAMAP-Rule" id="MF_00800"/>
    </source>
</evidence>
<dbReference type="Proteomes" id="UP000015961">
    <property type="component" value="Unassembled WGS sequence"/>
</dbReference>
<organism evidence="2 3">
    <name type="scientific">Enterococcus sulfureus ATCC 49903</name>
    <dbReference type="NCBI Taxonomy" id="1140003"/>
    <lineage>
        <taxon>Bacteria</taxon>
        <taxon>Bacillati</taxon>
        <taxon>Bacillota</taxon>
        <taxon>Bacilli</taxon>
        <taxon>Lactobacillales</taxon>
        <taxon>Enterococcaceae</taxon>
        <taxon>Enterococcus</taxon>
    </lineage>
</organism>
<dbReference type="Gene3D" id="3.40.50.10360">
    <property type="entry name" value="Hypothetical protein TT1679"/>
    <property type="match status" value="1"/>
</dbReference>
<dbReference type="AlphaFoldDB" id="S0L4H0"/>
<evidence type="ECO:0000313" key="3">
    <source>
        <dbReference type="Proteomes" id="UP000015961"/>
    </source>
</evidence>
<dbReference type="HAMAP" id="MF_00800">
    <property type="entry name" value="UPF0340"/>
    <property type="match status" value="1"/>
</dbReference>
<dbReference type="PATRIC" id="fig|1140003.3.peg.1409"/>
<name>S0L4H0_9ENTE</name>
<dbReference type="SUPFAM" id="SSF110710">
    <property type="entry name" value="TTHA0583/YokD-like"/>
    <property type="match status" value="1"/>
</dbReference>